<accession>A0A439DEY5</accession>
<evidence type="ECO:0000313" key="2">
    <source>
        <dbReference type="EMBL" id="RWA12981.1"/>
    </source>
</evidence>
<feature type="compositionally biased region" description="Basic and acidic residues" evidence="1">
    <location>
        <begin position="78"/>
        <end position="87"/>
    </location>
</feature>
<proteinExistence type="predicted"/>
<protein>
    <submittedName>
        <fullName evidence="2">Uncharacterized protein</fullName>
    </submittedName>
</protein>
<gene>
    <name evidence="2" type="ORF">EKO27_g2108</name>
</gene>
<comment type="caution">
    <text evidence="2">The sequence shown here is derived from an EMBL/GenBank/DDBJ whole genome shotgun (WGS) entry which is preliminary data.</text>
</comment>
<dbReference type="EMBL" id="RYZI01000037">
    <property type="protein sequence ID" value="RWA12981.1"/>
    <property type="molecule type" value="Genomic_DNA"/>
</dbReference>
<dbReference type="Proteomes" id="UP000286045">
    <property type="component" value="Unassembled WGS sequence"/>
</dbReference>
<sequence length="110" mass="12379">MFDGLRFGRCGSYAYPNFGDHGGDLFTVYCAYHDDTLGVHKSHRLDSHDDTAHVDRRLDYHCHSDLGHMAGGGVHEWRHSDNRDKIHGRLHSSPGTGDHPTNFVPKSNLL</sequence>
<evidence type="ECO:0000256" key="1">
    <source>
        <dbReference type="SAM" id="MobiDB-lite"/>
    </source>
</evidence>
<feature type="region of interest" description="Disordered" evidence="1">
    <location>
        <begin position="78"/>
        <end position="110"/>
    </location>
</feature>
<organism evidence="2 3">
    <name type="scientific">Xylaria grammica</name>
    <dbReference type="NCBI Taxonomy" id="363999"/>
    <lineage>
        <taxon>Eukaryota</taxon>
        <taxon>Fungi</taxon>
        <taxon>Dikarya</taxon>
        <taxon>Ascomycota</taxon>
        <taxon>Pezizomycotina</taxon>
        <taxon>Sordariomycetes</taxon>
        <taxon>Xylariomycetidae</taxon>
        <taxon>Xylariales</taxon>
        <taxon>Xylariaceae</taxon>
        <taxon>Xylaria</taxon>
    </lineage>
</organism>
<reference evidence="2 3" key="1">
    <citation type="submission" date="2018-12" db="EMBL/GenBank/DDBJ databases">
        <title>Draft genome sequence of Xylaria grammica IHI A82.</title>
        <authorList>
            <person name="Buettner E."/>
            <person name="Kellner H."/>
        </authorList>
    </citation>
    <scope>NUCLEOTIDE SEQUENCE [LARGE SCALE GENOMIC DNA]</scope>
    <source>
        <strain evidence="2 3">IHI A82</strain>
    </source>
</reference>
<name>A0A439DEY5_9PEZI</name>
<evidence type="ECO:0000313" key="3">
    <source>
        <dbReference type="Proteomes" id="UP000286045"/>
    </source>
</evidence>
<dbReference type="AlphaFoldDB" id="A0A439DEY5"/>
<keyword evidence="3" id="KW-1185">Reference proteome</keyword>